<evidence type="ECO:0000313" key="2">
    <source>
        <dbReference type="Proteomes" id="UP000814128"/>
    </source>
</evidence>
<reference evidence="1" key="1">
    <citation type="submission" date="2021-02" db="EMBL/GenBank/DDBJ databases">
        <authorList>
            <consortium name="DOE Joint Genome Institute"/>
            <person name="Ahrendt S."/>
            <person name="Looney B.P."/>
            <person name="Miyauchi S."/>
            <person name="Morin E."/>
            <person name="Drula E."/>
            <person name="Courty P.E."/>
            <person name="Chicoki N."/>
            <person name="Fauchery L."/>
            <person name="Kohler A."/>
            <person name="Kuo A."/>
            <person name="Labutti K."/>
            <person name="Pangilinan J."/>
            <person name="Lipzen A."/>
            <person name="Riley R."/>
            <person name="Andreopoulos W."/>
            <person name="He G."/>
            <person name="Johnson J."/>
            <person name="Barry K.W."/>
            <person name="Grigoriev I.V."/>
            <person name="Nagy L."/>
            <person name="Hibbett D."/>
            <person name="Henrissat B."/>
            <person name="Matheny P.B."/>
            <person name="Labbe J."/>
            <person name="Martin F."/>
        </authorList>
    </citation>
    <scope>NUCLEOTIDE SEQUENCE</scope>
    <source>
        <strain evidence="1">EC-137</strain>
    </source>
</reference>
<sequence length="252" mass="26145">MSFAVALLALMTSAILSAPPALASLYCTRPVANTVYKAGEKASIIWIDDGKAPLLADMPKLQLDLHNPDNTLAKTFSKDVDPKSKKFEVLLSPTLGKNSSGYYFRFHGGNSDVYTARFTITGVTGGDSDATPAPVVASTSAAAVPAAAQNAATAASPNPLATAMAGSPRANVTPALNEAEAARPTPKNLIPTVPPVSTAFTITAPSATLVPHTVITSVANGASSLFDFDMETLKFRIVFILWPALMGISLAL</sequence>
<protein>
    <submittedName>
        <fullName evidence="1">Uncharacterized protein</fullName>
    </submittedName>
</protein>
<comment type="caution">
    <text evidence="1">The sequence shown here is derived from an EMBL/GenBank/DDBJ whole genome shotgun (WGS) entry which is preliminary data.</text>
</comment>
<evidence type="ECO:0000313" key="1">
    <source>
        <dbReference type="EMBL" id="KAI0033080.1"/>
    </source>
</evidence>
<proteinExistence type="predicted"/>
<organism evidence="1 2">
    <name type="scientific">Vararia minispora EC-137</name>
    <dbReference type="NCBI Taxonomy" id="1314806"/>
    <lineage>
        <taxon>Eukaryota</taxon>
        <taxon>Fungi</taxon>
        <taxon>Dikarya</taxon>
        <taxon>Basidiomycota</taxon>
        <taxon>Agaricomycotina</taxon>
        <taxon>Agaricomycetes</taxon>
        <taxon>Russulales</taxon>
        <taxon>Lachnocladiaceae</taxon>
        <taxon>Vararia</taxon>
    </lineage>
</organism>
<accession>A0ACB8QN24</accession>
<reference evidence="1" key="2">
    <citation type="journal article" date="2022" name="New Phytol.">
        <title>Evolutionary transition to the ectomycorrhizal habit in the genomes of a hyperdiverse lineage of mushroom-forming fungi.</title>
        <authorList>
            <person name="Looney B."/>
            <person name="Miyauchi S."/>
            <person name="Morin E."/>
            <person name="Drula E."/>
            <person name="Courty P.E."/>
            <person name="Kohler A."/>
            <person name="Kuo A."/>
            <person name="LaButti K."/>
            <person name="Pangilinan J."/>
            <person name="Lipzen A."/>
            <person name="Riley R."/>
            <person name="Andreopoulos W."/>
            <person name="He G."/>
            <person name="Johnson J."/>
            <person name="Nolan M."/>
            <person name="Tritt A."/>
            <person name="Barry K.W."/>
            <person name="Grigoriev I.V."/>
            <person name="Nagy L.G."/>
            <person name="Hibbett D."/>
            <person name="Henrissat B."/>
            <person name="Matheny P.B."/>
            <person name="Labbe J."/>
            <person name="Martin F.M."/>
        </authorList>
    </citation>
    <scope>NUCLEOTIDE SEQUENCE</scope>
    <source>
        <strain evidence="1">EC-137</strain>
    </source>
</reference>
<dbReference type="EMBL" id="MU273528">
    <property type="protein sequence ID" value="KAI0033080.1"/>
    <property type="molecule type" value="Genomic_DNA"/>
</dbReference>
<dbReference type="Proteomes" id="UP000814128">
    <property type="component" value="Unassembled WGS sequence"/>
</dbReference>
<gene>
    <name evidence="1" type="ORF">K488DRAFT_85238</name>
</gene>
<keyword evidence="2" id="KW-1185">Reference proteome</keyword>
<name>A0ACB8QN24_9AGAM</name>